<keyword evidence="3" id="KW-1185">Reference proteome</keyword>
<gene>
    <name evidence="2" type="ORF">BDQ94DRAFT_142199</name>
</gene>
<evidence type="ECO:0000256" key="1">
    <source>
        <dbReference type="SAM" id="Phobius"/>
    </source>
</evidence>
<keyword evidence="1" id="KW-0472">Membrane</keyword>
<dbReference type="AlphaFoldDB" id="A0A3F3Q4Z8"/>
<evidence type="ECO:0000313" key="3">
    <source>
        <dbReference type="Proteomes" id="UP000253729"/>
    </source>
</evidence>
<dbReference type="GeneID" id="38134342"/>
<evidence type="ECO:0000313" key="2">
    <source>
        <dbReference type="EMBL" id="RDH34165.1"/>
    </source>
</evidence>
<protein>
    <submittedName>
        <fullName evidence="2">Uncharacterized protein</fullName>
    </submittedName>
</protein>
<dbReference type="RefSeq" id="XP_026627187.1">
    <property type="nucleotide sequence ID" value="XM_026765986.1"/>
</dbReference>
<feature type="transmembrane region" description="Helical" evidence="1">
    <location>
        <begin position="35"/>
        <end position="53"/>
    </location>
</feature>
<accession>A0A3F3Q4Z8</accession>
<dbReference type="Proteomes" id="UP000253729">
    <property type="component" value="Unassembled WGS sequence"/>
</dbReference>
<sequence length="54" mass="6281">MALDTRRGPTLLAGWSASYVQNFRVSLLPSPKGVFYFYFHFFISLSNTIWRCAF</sequence>
<organism evidence="2 3">
    <name type="scientific">Aspergillus welwitschiae</name>
    <dbReference type="NCBI Taxonomy" id="1341132"/>
    <lineage>
        <taxon>Eukaryota</taxon>
        <taxon>Fungi</taxon>
        <taxon>Dikarya</taxon>
        <taxon>Ascomycota</taxon>
        <taxon>Pezizomycotina</taxon>
        <taxon>Eurotiomycetes</taxon>
        <taxon>Eurotiomycetidae</taxon>
        <taxon>Eurotiales</taxon>
        <taxon>Aspergillaceae</taxon>
        <taxon>Aspergillus</taxon>
        <taxon>Aspergillus subgen. Circumdati</taxon>
    </lineage>
</organism>
<proteinExistence type="predicted"/>
<keyword evidence="1" id="KW-1133">Transmembrane helix</keyword>
<dbReference type="EMBL" id="KZ852044">
    <property type="protein sequence ID" value="RDH34165.1"/>
    <property type="molecule type" value="Genomic_DNA"/>
</dbReference>
<keyword evidence="1" id="KW-0812">Transmembrane</keyword>
<reference evidence="2 3" key="1">
    <citation type="submission" date="2018-07" db="EMBL/GenBank/DDBJ databases">
        <title>The genomes of Aspergillus section Nigri reveals drivers in fungal speciation.</title>
        <authorList>
            <consortium name="DOE Joint Genome Institute"/>
            <person name="Vesth T.C."/>
            <person name="Nybo J."/>
            <person name="Theobald S."/>
            <person name="Brandl J."/>
            <person name="Frisvad J.C."/>
            <person name="Nielsen K.F."/>
            <person name="Lyhne E.K."/>
            <person name="Kogle M.E."/>
            <person name="Kuo A."/>
            <person name="Riley R."/>
            <person name="Clum A."/>
            <person name="Nolan M."/>
            <person name="Lipzen A."/>
            <person name="Salamov A."/>
            <person name="Henrissat B."/>
            <person name="Wiebenga A."/>
            <person name="De vries R.P."/>
            <person name="Grigoriev I.V."/>
            <person name="Mortensen U.H."/>
            <person name="Andersen M.R."/>
            <person name="Baker S.E."/>
        </authorList>
    </citation>
    <scope>NUCLEOTIDE SEQUENCE [LARGE SCALE GENOMIC DNA]</scope>
    <source>
        <strain evidence="2 3">CBS 139.54b</strain>
    </source>
</reference>
<name>A0A3F3Q4Z8_9EURO</name>